<gene>
    <name evidence="1" type="ORF">DUNSADRAFT_972</name>
</gene>
<dbReference type="EMBL" id="MU069545">
    <property type="protein sequence ID" value="KAF5839401.1"/>
    <property type="molecule type" value="Genomic_DNA"/>
</dbReference>
<sequence>MQGDKRLLVIFAGSYSCPVVRGQVPIMLYLAQVWAHAVEFRFVYIAEAHAREEWPINNSRYNPEGGNIVVGQTQTSSDRCAAAKRFQAIFGIDTNALPMQVDPPETNNFETTFSPWPLRWFLVERGLEAGKPAVLLQKALPFNGTYDFAEVDKLLRERCADAPSIDAPPMPKVGELSKLCMRGKQPSSA</sequence>
<dbReference type="InterPro" id="IPR000643">
    <property type="entry name" value="Iodothyronine_deiodinase"/>
</dbReference>
<organism evidence="1 2">
    <name type="scientific">Dunaliella salina</name>
    <name type="common">Green alga</name>
    <name type="synonym">Protococcus salinus</name>
    <dbReference type="NCBI Taxonomy" id="3046"/>
    <lineage>
        <taxon>Eukaryota</taxon>
        <taxon>Viridiplantae</taxon>
        <taxon>Chlorophyta</taxon>
        <taxon>core chlorophytes</taxon>
        <taxon>Chlorophyceae</taxon>
        <taxon>CS clade</taxon>
        <taxon>Chlamydomonadales</taxon>
        <taxon>Dunaliellaceae</taxon>
        <taxon>Dunaliella</taxon>
    </lineage>
</organism>
<dbReference type="PANTHER" id="PTHR11781:SF22">
    <property type="entry name" value="TYPE I IODOTHYRONINE DEIODINASE"/>
    <property type="match status" value="1"/>
</dbReference>
<evidence type="ECO:0000313" key="2">
    <source>
        <dbReference type="Proteomes" id="UP000815325"/>
    </source>
</evidence>
<accession>A0ABQ7GXR8</accession>
<comment type="caution">
    <text evidence="1">The sequence shown here is derived from an EMBL/GenBank/DDBJ whole genome shotgun (WGS) entry which is preliminary data.</text>
</comment>
<dbReference type="Gene3D" id="3.40.30.10">
    <property type="entry name" value="Glutaredoxin"/>
    <property type="match status" value="1"/>
</dbReference>
<evidence type="ECO:0008006" key="3">
    <source>
        <dbReference type="Google" id="ProtNLM"/>
    </source>
</evidence>
<dbReference type="PROSITE" id="PS51257">
    <property type="entry name" value="PROKAR_LIPOPROTEIN"/>
    <property type="match status" value="1"/>
</dbReference>
<dbReference type="PANTHER" id="PTHR11781">
    <property type="entry name" value="IODOTHYRONINE DEIODINASE"/>
    <property type="match status" value="1"/>
</dbReference>
<name>A0ABQ7GXR8_DUNSA</name>
<reference evidence="1" key="1">
    <citation type="submission" date="2017-08" db="EMBL/GenBank/DDBJ databases">
        <authorList>
            <person name="Polle J.E."/>
            <person name="Barry K."/>
            <person name="Cushman J."/>
            <person name="Schmutz J."/>
            <person name="Tran D."/>
            <person name="Hathwaick L.T."/>
            <person name="Yim W.C."/>
            <person name="Jenkins J."/>
            <person name="Mckie-Krisberg Z.M."/>
            <person name="Prochnik S."/>
            <person name="Lindquist E."/>
            <person name="Dockter R.B."/>
            <person name="Adam C."/>
            <person name="Molina H."/>
            <person name="Bunkerborg J."/>
            <person name="Jin E."/>
            <person name="Buchheim M."/>
            <person name="Magnuson J."/>
        </authorList>
    </citation>
    <scope>NUCLEOTIDE SEQUENCE</scope>
    <source>
        <strain evidence="1">CCAP 19/18</strain>
    </source>
</reference>
<proteinExistence type="predicted"/>
<evidence type="ECO:0000313" key="1">
    <source>
        <dbReference type="EMBL" id="KAF5839401.1"/>
    </source>
</evidence>
<dbReference type="Proteomes" id="UP000815325">
    <property type="component" value="Unassembled WGS sequence"/>
</dbReference>
<keyword evidence="2" id="KW-1185">Reference proteome</keyword>
<protein>
    <recommendedName>
        <fullName evidence="3">Iodothyronine deiodinase</fullName>
    </recommendedName>
</protein>
<dbReference type="Pfam" id="PF00837">
    <property type="entry name" value="T4_deiodinase"/>
    <property type="match status" value="1"/>
</dbReference>